<reference evidence="3" key="1">
    <citation type="submission" date="2019-03" db="EMBL/GenBank/DDBJ databases">
        <authorList>
            <person name="Mank J."/>
            <person name="Almeida P."/>
        </authorList>
    </citation>
    <scope>NUCLEOTIDE SEQUENCE</scope>
    <source>
        <strain evidence="3">78183</strain>
    </source>
</reference>
<dbReference type="Pfam" id="PF13516">
    <property type="entry name" value="LRR_6"/>
    <property type="match status" value="2"/>
</dbReference>
<dbReference type="PANTHER" id="PTHR45973">
    <property type="entry name" value="PROTEIN PHOSPHATASE 1 REGULATORY SUBUNIT SDS22-RELATED"/>
    <property type="match status" value="1"/>
</dbReference>
<dbReference type="InterPro" id="IPR001611">
    <property type="entry name" value="Leu-rich_rpt"/>
</dbReference>
<dbReference type="AlphaFoldDB" id="A0A6N2L1I7"/>
<dbReference type="PROSITE" id="PS51450">
    <property type="entry name" value="LRR"/>
    <property type="match status" value="1"/>
</dbReference>
<dbReference type="InterPro" id="IPR032675">
    <property type="entry name" value="LRR_dom_sf"/>
</dbReference>
<organism evidence="3">
    <name type="scientific">Salix viminalis</name>
    <name type="common">Common osier</name>
    <name type="synonym">Basket willow</name>
    <dbReference type="NCBI Taxonomy" id="40686"/>
    <lineage>
        <taxon>Eukaryota</taxon>
        <taxon>Viridiplantae</taxon>
        <taxon>Streptophyta</taxon>
        <taxon>Embryophyta</taxon>
        <taxon>Tracheophyta</taxon>
        <taxon>Spermatophyta</taxon>
        <taxon>Magnoliopsida</taxon>
        <taxon>eudicotyledons</taxon>
        <taxon>Gunneridae</taxon>
        <taxon>Pentapetalae</taxon>
        <taxon>rosids</taxon>
        <taxon>fabids</taxon>
        <taxon>Malpighiales</taxon>
        <taxon>Salicaceae</taxon>
        <taxon>Saliceae</taxon>
        <taxon>Salix</taxon>
    </lineage>
</organism>
<keyword evidence="2" id="KW-0677">Repeat</keyword>
<keyword evidence="1" id="KW-0433">Leucine-rich repeat</keyword>
<evidence type="ECO:0000313" key="3">
    <source>
        <dbReference type="EMBL" id="VFU34386.1"/>
    </source>
</evidence>
<accession>A0A6N2L1I7</accession>
<protein>
    <submittedName>
        <fullName evidence="3">Uncharacterized protein</fullName>
    </submittedName>
</protein>
<proteinExistence type="predicted"/>
<dbReference type="InterPro" id="IPR050576">
    <property type="entry name" value="Cilia_flagella_integrity"/>
</dbReference>
<gene>
    <name evidence="3" type="ORF">SVIM_LOCUS164322</name>
</gene>
<dbReference type="Gene3D" id="3.80.10.10">
    <property type="entry name" value="Ribonuclease Inhibitor"/>
    <property type="match status" value="1"/>
</dbReference>
<dbReference type="EMBL" id="CAADRP010001001">
    <property type="protein sequence ID" value="VFU34386.1"/>
    <property type="molecule type" value="Genomic_DNA"/>
</dbReference>
<evidence type="ECO:0000256" key="2">
    <source>
        <dbReference type="ARBA" id="ARBA00022737"/>
    </source>
</evidence>
<dbReference type="SUPFAM" id="SSF52047">
    <property type="entry name" value="RNI-like"/>
    <property type="match status" value="1"/>
</dbReference>
<dbReference type="PANTHER" id="PTHR45973:SF35">
    <property type="entry name" value="LEUCINE-RICH REPEAT-CONTAINING PROTEIN 43"/>
    <property type="match status" value="1"/>
</dbReference>
<evidence type="ECO:0000256" key="1">
    <source>
        <dbReference type="ARBA" id="ARBA00022614"/>
    </source>
</evidence>
<name>A0A6N2L1I7_SALVM</name>
<sequence>MYNLPEKNQWMDLVQKKYHGEMNNSYIYEPDSLESDLVLPLDHLSIKNEHELSDSSWQEKIIDEEISNFRELLDCKIGKLTLARLLTARDALVSSQQSVHSEEVLRLYSELMKLDPPHSQFYKDEHSLILFEKVISGRESLLSYCFRYRNLTSSSSSNPICLRLNGLSLSRLGSFEKLLWTSATMSFASIEGLEAMQLLSHLNLSKNKLGSFTSLESLRHLKSLKVLDISYNEIGAHSVDTTRYLCSSPLCHSIGSEWDGSELVTDGVSLVSYWEAFFILKGLKLTQLDITGNAIADEKFTAFLAEVLPALKWLDDIHLFNEPD</sequence>